<proteinExistence type="predicted"/>
<dbReference type="InParanoid" id="A0A5J5EWJ3"/>
<keyword evidence="4" id="KW-1185">Reference proteome</keyword>
<keyword evidence="1" id="KW-0472">Membrane</keyword>
<accession>A0A5J5EWJ3</accession>
<evidence type="ECO:0000256" key="2">
    <source>
        <dbReference type="SAM" id="SignalP"/>
    </source>
</evidence>
<organism evidence="3 4">
    <name type="scientific">Sphaerosporella brunnea</name>
    <dbReference type="NCBI Taxonomy" id="1250544"/>
    <lineage>
        <taxon>Eukaryota</taxon>
        <taxon>Fungi</taxon>
        <taxon>Dikarya</taxon>
        <taxon>Ascomycota</taxon>
        <taxon>Pezizomycotina</taxon>
        <taxon>Pezizomycetes</taxon>
        <taxon>Pezizales</taxon>
        <taxon>Pyronemataceae</taxon>
        <taxon>Sphaerosporella</taxon>
    </lineage>
</organism>
<gene>
    <name evidence="3" type="ORF">FN846DRAFT_949946</name>
</gene>
<evidence type="ECO:0000313" key="3">
    <source>
        <dbReference type="EMBL" id="KAA8905747.1"/>
    </source>
</evidence>
<feature type="chain" id="PRO_5023881165" evidence="2">
    <location>
        <begin position="26"/>
        <end position="55"/>
    </location>
</feature>
<reference evidence="3 4" key="1">
    <citation type="submission" date="2019-09" db="EMBL/GenBank/DDBJ databases">
        <title>Draft genome of the ectomycorrhizal ascomycete Sphaerosporella brunnea.</title>
        <authorList>
            <consortium name="DOE Joint Genome Institute"/>
            <person name="Benucci G.M."/>
            <person name="Marozzi G."/>
            <person name="Antonielli L."/>
            <person name="Sanchez S."/>
            <person name="Marco P."/>
            <person name="Wang X."/>
            <person name="Falini L.B."/>
            <person name="Barry K."/>
            <person name="Haridas S."/>
            <person name="Lipzen A."/>
            <person name="Labutti K."/>
            <person name="Grigoriev I.V."/>
            <person name="Murat C."/>
            <person name="Martin F."/>
            <person name="Albertini E."/>
            <person name="Donnini D."/>
            <person name="Bonito G."/>
        </authorList>
    </citation>
    <scope>NUCLEOTIDE SEQUENCE [LARGE SCALE GENOMIC DNA]</scope>
    <source>
        <strain evidence="3 4">Sb_GMNB300</strain>
    </source>
</reference>
<sequence>MFSFSFVFLFLFLFFLLGLFLPSSSHPVMHCMVRILSASVLPCIYLTVFFFFFFF</sequence>
<name>A0A5J5EWJ3_9PEZI</name>
<keyword evidence="2" id="KW-0732">Signal</keyword>
<protein>
    <submittedName>
        <fullName evidence="3">Uncharacterized protein</fullName>
    </submittedName>
</protein>
<keyword evidence="1" id="KW-1133">Transmembrane helix</keyword>
<keyword evidence="1" id="KW-0812">Transmembrane</keyword>
<comment type="caution">
    <text evidence="3">The sequence shown here is derived from an EMBL/GenBank/DDBJ whole genome shotgun (WGS) entry which is preliminary data.</text>
</comment>
<dbReference type="AlphaFoldDB" id="A0A5J5EWJ3"/>
<evidence type="ECO:0000313" key="4">
    <source>
        <dbReference type="Proteomes" id="UP000326924"/>
    </source>
</evidence>
<feature type="signal peptide" evidence="2">
    <location>
        <begin position="1"/>
        <end position="25"/>
    </location>
</feature>
<evidence type="ECO:0000256" key="1">
    <source>
        <dbReference type="SAM" id="Phobius"/>
    </source>
</evidence>
<dbReference type="EMBL" id="VXIS01000096">
    <property type="protein sequence ID" value="KAA8905747.1"/>
    <property type="molecule type" value="Genomic_DNA"/>
</dbReference>
<dbReference type="Proteomes" id="UP000326924">
    <property type="component" value="Unassembled WGS sequence"/>
</dbReference>
<feature type="transmembrane region" description="Helical" evidence="1">
    <location>
        <begin position="35"/>
        <end position="54"/>
    </location>
</feature>